<evidence type="ECO:0000313" key="2">
    <source>
        <dbReference type="Proteomes" id="UP000198951"/>
    </source>
</evidence>
<sequence>MGREHLTYHLVVLKRQFSDTRFKANASNILYEESQIY</sequence>
<reference evidence="2" key="1">
    <citation type="submission" date="2016-10" db="EMBL/GenBank/DDBJ databases">
        <authorList>
            <person name="Varghese N."/>
            <person name="Submissions S."/>
        </authorList>
    </citation>
    <scope>NUCLEOTIDE SEQUENCE [LARGE SCALE GENOMIC DNA]</scope>
    <source>
        <strain evidence="2">DSM 22376</strain>
    </source>
</reference>
<gene>
    <name evidence="1" type="ORF">SAMN05443667_115103</name>
</gene>
<dbReference type="AlphaFoldDB" id="A0A1H4FYH2"/>
<name>A0A1H4FYH2_9FLAO</name>
<evidence type="ECO:0000313" key="1">
    <source>
        <dbReference type="EMBL" id="SEB02157.1"/>
    </source>
</evidence>
<dbReference type="EMBL" id="FNRD01000015">
    <property type="protein sequence ID" value="SEB02157.1"/>
    <property type="molecule type" value="Genomic_DNA"/>
</dbReference>
<keyword evidence="2" id="KW-1185">Reference proteome</keyword>
<organism evidence="1 2">
    <name type="scientific">Flavobacterium gillisiae</name>
    <dbReference type="NCBI Taxonomy" id="150146"/>
    <lineage>
        <taxon>Bacteria</taxon>
        <taxon>Pseudomonadati</taxon>
        <taxon>Bacteroidota</taxon>
        <taxon>Flavobacteriia</taxon>
        <taxon>Flavobacteriales</taxon>
        <taxon>Flavobacteriaceae</taxon>
        <taxon>Flavobacterium</taxon>
    </lineage>
</organism>
<proteinExistence type="predicted"/>
<dbReference type="Proteomes" id="UP000198951">
    <property type="component" value="Unassembled WGS sequence"/>
</dbReference>
<accession>A0A1H4FYH2</accession>
<protein>
    <submittedName>
        <fullName evidence="1">Uncharacterized protein</fullName>
    </submittedName>
</protein>